<reference evidence="2" key="1">
    <citation type="submission" date="2016-02" db="EMBL/GenBank/DDBJ databases">
        <title>Paenibacillus sp. LPB0068, isolated from Crassostrea gigas.</title>
        <authorList>
            <person name="Shin S.-K."/>
            <person name="Yi H."/>
        </authorList>
    </citation>
    <scope>NUCLEOTIDE SEQUENCE [LARGE SCALE GENOMIC DNA]</scope>
    <source>
        <strain evidence="2">KCTC 23969</strain>
    </source>
</reference>
<dbReference type="RefSeq" id="WP_068358770.1">
    <property type="nucleotide sequence ID" value="NZ_CP019337.1"/>
</dbReference>
<sequence>MKNKIILFLFLCIAFVSYSQQEISWKLLSNVTFTDKYFAEFDDYFMYPTFLATVKALEGKQVTIKGYFLDIIQEDNTFILSKGPMASCYFCGQSGPETAVEIHYTNPSNFKTDDLVAITGTLKLNRDDVNHFNYILTDCTGILLK</sequence>
<keyword evidence="2" id="KW-1185">Reference proteome</keyword>
<evidence type="ECO:0008006" key="3">
    <source>
        <dbReference type="Google" id="ProtNLM"/>
    </source>
</evidence>
<name>A0A1B8U481_9FLAO</name>
<evidence type="ECO:0000313" key="2">
    <source>
        <dbReference type="Proteomes" id="UP000092612"/>
    </source>
</evidence>
<evidence type="ECO:0000313" key="1">
    <source>
        <dbReference type="EMBL" id="OBY66652.1"/>
    </source>
</evidence>
<dbReference type="OrthoDB" id="1348500at2"/>
<dbReference type="AlphaFoldDB" id="A0A1B8U481"/>
<dbReference type="EMBL" id="LSFL01000012">
    <property type="protein sequence ID" value="OBY66652.1"/>
    <property type="molecule type" value="Genomic_DNA"/>
</dbReference>
<dbReference type="Gene3D" id="2.40.50.870">
    <property type="entry name" value="Protein of unknown function (DUF3299)"/>
    <property type="match status" value="1"/>
</dbReference>
<organism evidence="1 2">
    <name type="scientific">Polaribacter reichenbachii</name>
    <dbReference type="NCBI Taxonomy" id="996801"/>
    <lineage>
        <taxon>Bacteria</taxon>
        <taxon>Pseudomonadati</taxon>
        <taxon>Bacteroidota</taxon>
        <taxon>Flavobacteriia</taxon>
        <taxon>Flavobacteriales</taxon>
        <taxon>Flavobacteriaceae</taxon>
    </lineage>
</organism>
<dbReference type="Proteomes" id="UP000092612">
    <property type="component" value="Unassembled WGS sequence"/>
</dbReference>
<comment type="caution">
    <text evidence="1">The sequence shown here is derived from an EMBL/GenBank/DDBJ whole genome shotgun (WGS) entry which is preliminary data.</text>
</comment>
<gene>
    <name evidence="1" type="ORF">LPB301_05480</name>
</gene>
<protein>
    <recommendedName>
        <fullName evidence="3">DUF3299 domain-containing protein</fullName>
    </recommendedName>
</protein>
<dbReference type="KEGG" id="prn:BW723_14410"/>
<dbReference type="STRING" id="996801.BW723_14410"/>
<proteinExistence type="predicted"/>
<accession>A0A1B8U481</accession>